<evidence type="ECO:0000313" key="3">
    <source>
        <dbReference type="Proteomes" id="UP000228920"/>
    </source>
</evidence>
<gene>
    <name evidence="2" type="ORF">COY32_01535</name>
</gene>
<reference evidence="3" key="1">
    <citation type="submission" date="2017-09" db="EMBL/GenBank/DDBJ databases">
        <title>Depth-based differentiation of microbial function through sediment-hosted aquifers and enrichment of novel symbionts in the deep terrestrial subsurface.</title>
        <authorList>
            <person name="Probst A.J."/>
            <person name="Ladd B."/>
            <person name="Jarett J.K."/>
            <person name="Geller-Mcgrath D.E."/>
            <person name="Sieber C.M.K."/>
            <person name="Emerson J.B."/>
            <person name="Anantharaman K."/>
            <person name="Thomas B.C."/>
            <person name="Malmstrom R."/>
            <person name="Stieglmeier M."/>
            <person name="Klingl A."/>
            <person name="Woyke T."/>
            <person name="Ryan C.M."/>
            <person name="Banfield J.F."/>
        </authorList>
    </citation>
    <scope>NUCLEOTIDE SEQUENCE [LARGE SCALE GENOMIC DNA]</scope>
</reference>
<dbReference type="AlphaFoldDB" id="A0A2M7TLM2"/>
<evidence type="ECO:0000256" key="1">
    <source>
        <dbReference type="SAM" id="Phobius"/>
    </source>
</evidence>
<dbReference type="EMBL" id="PFNL01000043">
    <property type="protein sequence ID" value="PIZ47503.1"/>
    <property type="molecule type" value="Genomic_DNA"/>
</dbReference>
<sequence length="322" mass="35835">MNIPKQLTTVTILSKLIAGVLFITLPFVGFWVGMVYEKSTTLSPSVLEPSIPASNTAKLEEVAFTDMPDLFNSCISTLNQKEREKEFVINTNEDYQTLLSYLSPSNLCNSLLLPKVNFLNFTLLGKYTEGGGCRVDFERHIFKSDISDEILYNIDVKTSGYCKALTSSMNWILVPKISNNYKVKFNVTHTSTDQSKSAKSETAPSNSTNEIDSCNTMANSHFVSIAKHEVGLGPNGPAMGYWGITFQKGTPLSDYGEPTFDWSYSDAGEYGTYTCSENTITAKLSNRTITATYNETTKILNWDGVDYKIYTIENLKEPSIDD</sequence>
<keyword evidence="1" id="KW-1133">Transmembrane helix</keyword>
<keyword evidence="1" id="KW-0812">Transmembrane</keyword>
<name>A0A2M7TLM2_UNCKA</name>
<proteinExistence type="predicted"/>
<feature type="transmembrane region" description="Helical" evidence="1">
    <location>
        <begin position="12"/>
        <end position="36"/>
    </location>
</feature>
<protein>
    <submittedName>
        <fullName evidence="2">Uncharacterized protein</fullName>
    </submittedName>
</protein>
<organism evidence="2 3">
    <name type="scientific">candidate division WWE3 bacterium CG_4_10_14_0_2_um_filter_41_14</name>
    <dbReference type="NCBI Taxonomy" id="1975072"/>
    <lineage>
        <taxon>Bacteria</taxon>
        <taxon>Katanobacteria</taxon>
    </lineage>
</organism>
<dbReference type="Proteomes" id="UP000228920">
    <property type="component" value="Unassembled WGS sequence"/>
</dbReference>
<evidence type="ECO:0000313" key="2">
    <source>
        <dbReference type="EMBL" id="PIZ47503.1"/>
    </source>
</evidence>
<keyword evidence="1" id="KW-0472">Membrane</keyword>
<accession>A0A2M7TLM2</accession>
<comment type="caution">
    <text evidence="2">The sequence shown here is derived from an EMBL/GenBank/DDBJ whole genome shotgun (WGS) entry which is preliminary data.</text>
</comment>